<keyword evidence="4" id="KW-1185">Reference proteome</keyword>
<keyword evidence="1" id="KW-0472">Membrane</keyword>
<protein>
    <recommendedName>
        <fullName evidence="6">Threonine/Serine exporter ThrE domain-containing protein</fullName>
    </recommendedName>
</protein>
<dbReference type="EMBL" id="JQNX01000010">
    <property type="protein sequence ID" value="KIE57811.1"/>
    <property type="molecule type" value="Genomic_DNA"/>
</dbReference>
<reference evidence="5" key="3">
    <citation type="submission" date="2019-03" db="EMBL/GenBank/DDBJ databases">
        <title>Complete genome of Methylacidiphilum kamchatkense Kam1.</title>
        <authorList>
            <person name="Kruse T."/>
            <person name="Murarilal Ratnadevi C."/>
            <person name="Erikstad H.-A."/>
            <person name="Birkeland N.-K."/>
        </authorList>
    </citation>
    <scope>NUCLEOTIDE SEQUENCE [LARGE SCALE GENOMIC DNA]</scope>
    <source>
        <strain evidence="5">kam1</strain>
    </source>
</reference>
<dbReference type="Proteomes" id="UP000315925">
    <property type="component" value="Chromosome"/>
</dbReference>
<evidence type="ECO:0000313" key="3">
    <source>
        <dbReference type="EMBL" id="QDQ41427.1"/>
    </source>
</evidence>
<keyword evidence="1" id="KW-0812">Transmembrane</keyword>
<dbReference type="AlphaFoldDB" id="A0A0C1RSD3"/>
<proteinExistence type="predicted"/>
<feature type="transmembrane region" description="Helical" evidence="1">
    <location>
        <begin position="64"/>
        <end position="83"/>
    </location>
</feature>
<evidence type="ECO:0000313" key="5">
    <source>
        <dbReference type="Proteomes" id="UP000315925"/>
    </source>
</evidence>
<gene>
    <name evidence="2" type="ORF">A946_10830</name>
    <name evidence="3" type="ORF">kam1_170</name>
</gene>
<feature type="transmembrane region" description="Helical" evidence="1">
    <location>
        <begin position="37"/>
        <end position="58"/>
    </location>
</feature>
<feature type="transmembrane region" description="Helical" evidence="1">
    <location>
        <begin position="12"/>
        <end position="30"/>
    </location>
</feature>
<keyword evidence="1" id="KW-1133">Transmembrane helix</keyword>
<evidence type="ECO:0000313" key="4">
    <source>
        <dbReference type="Proteomes" id="UP000031594"/>
    </source>
</evidence>
<evidence type="ECO:0000256" key="1">
    <source>
        <dbReference type="SAM" id="Phobius"/>
    </source>
</evidence>
<dbReference type="RefSeq" id="WP_039722190.1">
    <property type="nucleotide sequence ID" value="NZ_CP037899.1"/>
</dbReference>
<sequence length="132" mass="14245">MEISPWFLVGDYLSGMVTGVLVAWMIRLLILPGVDMVLAMIIGMAVGMFIHLALGFFLAPLLGMFQTMVPGSIIGMYGGMLFAMRDSMGAGSKSLSEALWVGALFGIVVVASFHIYDRILHGEKEKISNDNG</sequence>
<name>A0A0C1RSD3_9BACT</name>
<dbReference type="EMBL" id="CP037899">
    <property type="protein sequence ID" value="QDQ41427.1"/>
    <property type="molecule type" value="Genomic_DNA"/>
</dbReference>
<feature type="transmembrane region" description="Helical" evidence="1">
    <location>
        <begin position="95"/>
        <end position="116"/>
    </location>
</feature>
<reference evidence="2 4" key="1">
    <citation type="submission" date="2014-08" db="EMBL/GenBank/DDBJ databases">
        <title>Methylacidiphilum kamchatkense strain Kam1 draft genome sequence.</title>
        <authorList>
            <person name="Birkeland N.-K."/>
            <person name="Erikstad H.A."/>
        </authorList>
    </citation>
    <scope>NUCLEOTIDE SEQUENCE [LARGE SCALE GENOMIC DNA]</scope>
    <source>
        <strain evidence="2 4">Kam1</strain>
    </source>
</reference>
<dbReference type="STRING" id="1202785.A946_10830"/>
<organism evidence="3 5">
    <name type="scientific">Methylacidiphilum kamchatkense Kam1</name>
    <dbReference type="NCBI Taxonomy" id="1202785"/>
    <lineage>
        <taxon>Bacteria</taxon>
        <taxon>Pseudomonadati</taxon>
        <taxon>Verrucomicrobiota</taxon>
        <taxon>Methylacidiphilae</taxon>
        <taxon>Methylacidiphilales</taxon>
        <taxon>Methylacidiphilaceae</taxon>
        <taxon>Methylacidiphilum (ex Ratnadevi et al. 2023)</taxon>
    </lineage>
</organism>
<dbReference type="Proteomes" id="UP000031594">
    <property type="component" value="Unassembled WGS sequence"/>
</dbReference>
<dbReference type="KEGG" id="mkc:kam1_170"/>
<evidence type="ECO:0008006" key="6">
    <source>
        <dbReference type="Google" id="ProtNLM"/>
    </source>
</evidence>
<accession>A0A0C1RSD3</accession>
<reference evidence="3" key="2">
    <citation type="journal article" date="2019" name="BMC Genomics">
        <title>Complete genome sequence analysis of the thermoacidophilic verrucomicrobial methanotroph 'Candidatus Methylacidiphilum kamchatkense' strain Kam1 and comparison with its closest relatives.</title>
        <authorList>
            <person name="Kruse T."/>
            <person name="Ratnadevi C.M."/>
            <person name="Erikstad H.A."/>
            <person name="Birkeland N.K."/>
        </authorList>
    </citation>
    <scope>NUCLEOTIDE SEQUENCE</scope>
    <source>
        <strain evidence="3">Kam1</strain>
    </source>
</reference>
<evidence type="ECO:0000313" key="2">
    <source>
        <dbReference type="EMBL" id="KIE57811.1"/>
    </source>
</evidence>